<name>A0AAN9RYS8_PSOTE</name>
<comment type="caution">
    <text evidence="1">The sequence shown here is derived from an EMBL/GenBank/DDBJ whole genome shotgun (WGS) entry which is preliminary data.</text>
</comment>
<organism evidence="1 2">
    <name type="scientific">Psophocarpus tetragonolobus</name>
    <name type="common">Winged bean</name>
    <name type="synonym">Dolichos tetragonolobus</name>
    <dbReference type="NCBI Taxonomy" id="3891"/>
    <lineage>
        <taxon>Eukaryota</taxon>
        <taxon>Viridiplantae</taxon>
        <taxon>Streptophyta</taxon>
        <taxon>Embryophyta</taxon>
        <taxon>Tracheophyta</taxon>
        <taxon>Spermatophyta</taxon>
        <taxon>Magnoliopsida</taxon>
        <taxon>eudicotyledons</taxon>
        <taxon>Gunneridae</taxon>
        <taxon>Pentapetalae</taxon>
        <taxon>rosids</taxon>
        <taxon>fabids</taxon>
        <taxon>Fabales</taxon>
        <taxon>Fabaceae</taxon>
        <taxon>Papilionoideae</taxon>
        <taxon>50 kb inversion clade</taxon>
        <taxon>NPAAA clade</taxon>
        <taxon>indigoferoid/millettioid clade</taxon>
        <taxon>Phaseoleae</taxon>
        <taxon>Psophocarpus</taxon>
    </lineage>
</organism>
<proteinExistence type="predicted"/>
<evidence type="ECO:0000313" key="2">
    <source>
        <dbReference type="Proteomes" id="UP001386955"/>
    </source>
</evidence>
<dbReference type="AlphaFoldDB" id="A0AAN9RYS8"/>
<evidence type="ECO:0000313" key="1">
    <source>
        <dbReference type="EMBL" id="KAK7385428.1"/>
    </source>
</evidence>
<protein>
    <submittedName>
        <fullName evidence="1">Uncharacterized protein</fullName>
    </submittedName>
</protein>
<dbReference type="EMBL" id="JAYMYS010000008">
    <property type="protein sequence ID" value="KAK7385428.1"/>
    <property type="molecule type" value="Genomic_DNA"/>
</dbReference>
<sequence length="196" mass="22704">MYAMDHMFHEKKDTISIILRERYQEREVRSLGERDSLQRDEGLGFWERDSLRRYKRFDIDSTNSAKLLRTVCISPIVVEIGTGVECIEKDLSSPRFIPKIVKLFDQEVQDFMSVKIETEKEVFSVEGRGHGNNILGNVSESLSTSHIDVEIYTQEWDALIKLDLVGARSNLSWNELLTPDMRVCKVAYELMLPIES</sequence>
<accession>A0AAN9RYS8</accession>
<gene>
    <name evidence="1" type="ORF">VNO78_31146</name>
</gene>
<reference evidence="1 2" key="1">
    <citation type="submission" date="2024-01" db="EMBL/GenBank/DDBJ databases">
        <title>The genomes of 5 underutilized Papilionoideae crops provide insights into root nodulation and disease resistanc.</title>
        <authorList>
            <person name="Jiang F."/>
        </authorList>
    </citation>
    <scope>NUCLEOTIDE SEQUENCE [LARGE SCALE GENOMIC DNA]</scope>
    <source>
        <strain evidence="1">DUOXIRENSHENG_FW03</strain>
        <tissue evidence="1">Leaves</tissue>
    </source>
</reference>
<dbReference type="Proteomes" id="UP001386955">
    <property type="component" value="Unassembled WGS sequence"/>
</dbReference>
<keyword evidence="2" id="KW-1185">Reference proteome</keyword>